<dbReference type="SUPFAM" id="SSF57850">
    <property type="entry name" value="RING/U-box"/>
    <property type="match status" value="2"/>
</dbReference>
<dbReference type="SUPFAM" id="SSF88697">
    <property type="entry name" value="PUA domain-like"/>
    <property type="match status" value="1"/>
</dbReference>
<dbReference type="PROSITE" id="PS50089">
    <property type="entry name" value="ZF_RING_2"/>
    <property type="match status" value="2"/>
</dbReference>
<comment type="caution">
    <text evidence="8">The sequence shown here is derived from an EMBL/GenBank/DDBJ whole genome shotgun (WGS) entry which is preliminary data.</text>
</comment>
<dbReference type="PROSITE" id="PS51787">
    <property type="entry name" value="LON_N"/>
    <property type="match status" value="1"/>
</dbReference>
<feature type="domain" description="Lon N-terminal" evidence="7">
    <location>
        <begin position="232"/>
        <end position="503"/>
    </location>
</feature>
<evidence type="ECO:0000256" key="4">
    <source>
        <dbReference type="PROSITE-ProRule" id="PRU00175"/>
    </source>
</evidence>
<feature type="domain" description="RING-type" evidence="6">
    <location>
        <begin position="57"/>
        <end position="93"/>
    </location>
</feature>
<dbReference type="OrthoDB" id="264917at2759"/>
<reference evidence="8" key="1">
    <citation type="submission" date="2020-12" db="EMBL/GenBank/DDBJ databases">
        <title>Metabolic potential, ecology and presence of endohyphal bacteria is reflected in genomic diversity of Mucoromycotina.</title>
        <authorList>
            <person name="Muszewska A."/>
            <person name="Okrasinska A."/>
            <person name="Steczkiewicz K."/>
            <person name="Drgas O."/>
            <person name="Orlowska M."/>
            <person name="Perlinska-Lenart U."/>
            <person name="Aleksandrzak-Piekarczyk T."/>
            <person name="Szatraj K."/>
            <person name="Zielenkiewicz U."/>
            <person name="Pilsyk S."/>
            <person name="Malc E."/>
            <person name="Mieczkowski P."/>
            <person name="Kruszewska J.S."/>
            <person name="Biernat P."/>
            <person name="Pawlowska J."/>
        </authorList>
    </citation>
    <scope>NUCLEOTIDE SEQUENCE</scope>
    <source>
        <strain evidence="8">WA0000051536</strain>
    </source>
</reference>
<evidence type="ECO:0000256" key="3">
    <source>
        <dbReference type="ARBA" id="ARBA00022833"/>
    </source>
</evidence>
<accession>A0A8H7PSX3</accession>
<keyword evidence="3" id="KW-0862">Zinc</keyword>
<evidence type="ECO:0000256" key="2">
    <source>
        <dbReference type="ARBA" id="ARBA00022771"/>
    </source>
</evidence>
<name>A0A8H7PSX3_9FUNG</name>
<protein>
    <submittedName>
        <fullName evidence="8">Uncharacterized protein</fullName>
    </submittedName>
</protein>
<gene>
    <name evidence="8" type="ORF">INT44_006560</name>
</gene>
<dbReference type="InterPro" id="IPR015947">
    <property type="entry name" value="PUA-like_sf"/>
</dbReference>
<dbReference type="AlphaFoldDB" id="A0A8H7PSX3"/>
<dbReference type="CDD" id="cd16514">
    <property type="entry name" value="RING-HC_LONFs_rpt2"/>
    <property type="match status" value="1"/>
</dbReference>
<dbReference type="GO" id="GO:0061630">
    <property type="term" value="F:ubiquitin protein ligase activity"/>
    <property type="evidence" value="ECO:0007669"/>
    <property type="project" value="TreeGrafter"/>
</dbReference>
<feature type="region of interest" description="Disordered" evidence="5">
    <location>
        <begin position="1"/>
        <end position="24"/>
    </location>
</feature>
<evidence type="ECO:0000313" key="8">
    <source>
        <dbReference type="EMBL" id="KAG2179712.1"/>
    </source>
</evidence>
<keyword evidence="2 4" id="KW-0863">Zinc-finger</keyword>
<dbReference type="Gene3D" id="1.20.58.1480">
    <property type="match status" value="1"/>
</dbReference>
<sequence length="511" mass="57823">MDIRNLKRRRRSKAPPAGQAADNNLIPLPNLQMSAFQPFATQHHPPPRHVLSQYLKCTVCQTTLNGPITLSCGNSVCARCMPSYKDLAFVCPVATCARPSHVLLRKAKTDVILVKLLDFTHEQPPSGGPEEILNMQLRKRIEDTLECPICACLFLDPVTTPCGHTMCQRCLLRTRDNSELCPTCRTRLPAYALLQTLAISATLYQILMNLFHDEYHRNANDVARESNDDTQLPLFVHNSITFPTLPCAIHIYEPRYMTMLRRCLLQPQRRFGICFVQSPNQDNQAPFQQMGTMLEIQNVANLDDERAIVETIGAYRFKVVSTDVKDGYHVARWEQINDLSPEEQSYQERMEIMTATARKFKAKNKAKSNASIPAPGSGPAFGPAMLSLGTMIVTQGQAWASRSQGSSSAQQPVVDEITELEMQSTEDIIHSIRQFIDSFRIANSSWMQQHTARFGPAPDSPNAFIWWAAMTIPLGEQEKYRLLQVNTTRERAKLLMTWINALKQKWWFPSS</sequence>
<dbReference type="Gene3D" id="2.30.130.40">
    <property type="entry name" value="LON domain-like"/>
    <property type="match status" value="1"/>
</dbReference>
<dbReference type="PANTHER" id="PTHR23327:SF42">
    <property type="entry name" value="LON PEPTIDASE N-TERMINAL DOMAIN AND RING FINGER PROTEIN C14F5.10C"/>
    <property type="match status" value="1"/>
</dbReference>
<dbReference type="InterPro" id="IPR003111">
    <property type="entry name" value="Lon_prtase_N"/>
</dbReference>
<evidence type="ECO:0000256" key="1">
    <source>
        <dbReference type="ARBA" id="ARBA00022723"/>
    </source>
</evidence>
<dbReference type="PROSITE" id="PS00518">
    <property type="entry name" value="ZF_RING_1"/>
    <property type="match status" value="1"/>
</dbReference>
<dbReference type="Gene3D" id="3.30.40.10">
    <property type="entry name" value="Zinc/RING finger domain, C3HC4 (zinc finger)"/>
    <property type="match status" value="2"/>
</dbReference>
<keyword evidence="9" id="KW-1185">Reference proteome</keyword>
<feature type="compositionally biased region" description="Basic residues" evidence="5">
    <location>
        <begin position="1"/>
        <end position="13"/>
    </location>
</feature>
<keyword evidence="1" id="KW-0479">Metal-binding</keyword>
<evidence type="ECO:0000259" key="6">
    <source>
        <dbReference type="PROSITE" id="PS50089"/>
    </source>
</evidence>
<dbReference type="GO" id="GO:0008270">
    <property type="term" value="F:zinc ion binding"/>
    <property type="evidence" value="ECO:0007669"/>
    <property type="project" value="UniProtKB-KW"/>
</dbReference>
<proteinExistence type="predicted"/>
<dbReference type="Pfam" id="PF13923">
    <property type="entry name" value="zf-C3HC4_2"/>
    <property type="match status" value="1"/>
</dbReference>
<dbReference type="InterPro" id="IPR046336">
    <property type="entry name" value="Lon_prtase_N_sf"/>
</dbReference>
<dbReference type="InterPro" id="IPR001841">
    <property type="entry name" value="Znf_RING"/>
</dbReference>
<dbReference type="SMART" id="SM00464">
    <property type="entry name" value="LON"/>
    <property type="match status" value="1"/>
</dbReference>
<evidence type="ECO:0000313" key="9">
    <source>
        <dbReference type="Proteomes" id="UP000612746"/>
    </source>
</evidence>
<dbReference type="Pfam" id="PF02190">
    <property type="entry name" value="LON_substr_bdg"/>
    <property type="match status" value="1"/>
</dbReference>
<dbReference type="PANTHER" id="PTHR23327">
    <property type="entry name" value="RING FINGER PROTEIN 127"/>
    <property type="match status" value="1"/>
</dbReference>
<dbReference type="InterPro" id="IPR013083">
    <property type="entry name" value="Znf_RING/FYVE/PHD"/>
</dbReference>
<evidence type="ECO:0000259" key="7">
    <source>
        <dbReference type="PROSITE" id="PS51787"/>
    </source>
</evidence>
<organism evidence="8 9">
    <name type="scientific">Umbelopsis vinacea</name>
    <dbReference type="NCBI Taxonomy" id="44442"/>
    <lineage>
        <taxon>Eukaryota</taxon>
        <taxon>Fungi</taxon>
        <taxon>Fungi incertae sedis</taxon>
        <taxon>Mucoromycota</taxon>
        <taxon>Mucoromycotina</taxon>
        <taxon>Umbelopsidomycetes</taxon>
        <taxon>Umbelopsidales</taxon>
        <taxon>Umbelopsidaceae</taxon>
        <taxon>Umbelopsis</taxon>
    </lineage>
</organism>
<feature type="domain" description="RING-type" evidence="6">
    <location>
        <begin position="147"/>
        <end position="185"/>
    </location>
</feature>
<dbReference type="InterPro" id="IPR017907">
    <property type="entry name" value="Znf_RING_CS"/>
</dbReference>
<dbReference type="Proteomes" id="UP000612746">
    <property type="component" value="Unassembled WGS sequence"/>
</dbReference>
<evidence type="ECO:0000256" key="5">
    <source>
        <dbReference type="SAM" id="MobiDB-lite"/>
    </source>
</evidence>
<dbReference type="EMBL" id="JAEPRA010000010">
    <property type="protein sequence ID" value="KAG2179712.1"/>
    <property type="molecule type" value="Genomic_DNA"/>
</dbReference>
<dbReference type="SMART" id="SM00184">
    <property type="entry name" value="RING"/>
    <property type="match status" value="2"/>
</dbReference>